<proteinExistence type="predicted"/>
<comment type="caution">
    <text evidence="1">The sequence shown here is derived from an EMBL/GenBank/DDBJ whole genome shotgun (WGS) entry which is preliminary data.</text>
</comment>
<protein>
    <submittedName>
        <fullName evidence="1">Uncharacterized protein</fullName>
    </submittedName>
</protein>
<evidence type="ECO:0000313" key="2">
    <source>
        <dbReference type="Proteomes" id="UP000229526"/>
    </source>
</evidence>
<sequence>MEQQRQQEQSEFVTKAELNKELEGLAGMMSRGFTAMNEKFDAMSEKFDAMIEVVRGIADRTESIESALRQDQTRLDRVEQKVGIDR</sequence>
<dbReference type="Proteomes" id="UP000229526">
    <property type="component" value="Unassembled WGS sequence"/>
</dbReference>
<dbReference type="EMBL" id="PFBD01000007">
    <property type="protein sequence ID" value="PIR87361.1"/>
    <property type="molecule type" value="Genomic_DNA"/>
</dbReference>
<organism evidence="1 2">
    <name type="scientific">Candidatus Harrisonbacteria bacterium CG10_big_fil_rev_8_21_14_0_10_49_15</name>
    <dbReference type="NCBI Taxonomy" id="1974587"/>
    <lineage>
        <taxon>Bacteria</taxon>
        <taxon>Candidatus Harrisoniibacteriota</taxon>
    </lineage>
</organism>
<accession>A0A2H0ULU2</accession>
<name>A0A2H0ULU2_9BACT</name>
<dbReference type="AlphaFoldDB" id="A0A2H0ULU2"/>
<gene>
    <name evidence="1" type="ORF">COU11_00850</name>
</gene>
<evidence type="ECO:0000313" key="1">
    <source>
        <dbReference type="EMBL" id="PIR87361.1"/>
    </source>
</evidence>
<reference evidence="2" key="1">
    <citation type="submission" date="2017-09" db="EMBL/GenBank/DDBJ databases">
        <title>Depth-based differentiation of microbial function through sediment-hosted aquifers and enrichment of novel symbionts in the deep terrestrial subsurface.</title>
        <authorList>
            <person name="Probst A.J."/>
            <person name="Ladd B."/>
            <person name="Jarett J.K."/>
            <person name="Geller-Mcgrath D.E."/>
            <person name="Sieber C.M.K."/>
            <person name="Emerson J.B."/>
            <person name="Anantharaman K."/>
            <person name="Thomas B.C."/>
            <person name="Malmstrom R."/>
            <person name="Stieglmeier M."/>
            <person name="Klingl A."/>
            <person name="Woyke T."/>
            <person name="Ryan C.M."/>
            <person name="Banfield J.F."/>
        </authorList>
    </citation>
    <scope>NUCLEOTIDE SEQUENCE [LARGE SCALE GENOMIC DNA]</scope>
</reference>